<dbReference type="Pfam" id="PF09012">
    <property type="entry name" value="FeoC"/>
    <property type="match status" value="1"/>
</dbReference>
<dbReference type="Proteomes" id="UP000651977">
    <property type="component" value="Unassembled WGS sequence"/>
</dbReference>
<dbReference type="Gene3D" id="1.10.10.10">
    <property type="entry name" value="Winged helix-like DNA-binding domain superfamily/Winged helix DNA-binding domain"/>
    <property type="match status" value="1"/>
</dbReference>
<dbReference type="RefSeq" id="WP_055731888.1">
    <property type="nucleotide sequence ID" value="NZ_BMDY01000001.1"/>
</dbReference>
<proteinExistence type="predicted"/>
<evidence type="ECO:0000313" key="3">
    <source>
        <dbReference type="Proteomes" id="UP000651977"/>
    </source>
</evidence>
<sequence length="82" mass="9138">MILQALKQYIESNPGATLNQVARHFSMDDDATLAMLQPWVKRHRLQIVKLGSCSGNCGCSASEDQWQLFWQSEHSIGVTCSA</sequence>
<reference evidence="3" key="1">
    <citation type="journal article" date="2019" name="Int. J. Syst. Evol. Microbiol.">
        <title>The Global Catalogue of Microorganisms (GCM) 10K type strain sequencing project: providing services to taxonomists for standard genome sequencing and annotation.</title>
        <authorList>
            <consortium name="The Broad Institute Genomics Platform"/>
            <consortium name="The Broad Institute Genome Sequencing Center for Infectious Disease"/>
            <person name="Wu L."/>
            <person name="Ma J."/>
        </authorList>
    </citation>
    <scope>NUCLEOTIDE SEQUENCE [LARGE SCALE GENOMIC DNA]</scope>
    <source>
        <strain evidence="3">CGMCC 1.10131</strain>
    </source>
</reference>
<evidence type="ECO:0000313" key="2">
    <source>
        <dbReference type="EMBL" id="GGA93604.1"/>
    </source>
</evidence>
<gene>
    <name evidence="2" type="ORF">GCM10007414_02890</name>
</gene>
<name>A0ABQ1HX06_9ALTE</name>
<protein>
    <recommendedName>
        <fullName evidence="1">Transcriptional regulator HTH-type FeoC domain-containing protein</fullName>
    </recommendedName>
</protein>
<dbReference type="EMBL" id="BMDY01000001">
    <property type="protein sequence ID" value="GGA93604.1"/>
    <property type="molecule type" value="Genomic_DNA"/>
</dbReference>
<feature type="domain" description="Transcriptional regulator HTH-type FeoC" evidence="1">
    <location>
        <begin position="2"/>
        <end position="66"/>
    </location>
</feature>
<organism evidence="2 3">
    <name type="scientific">Agarivorans gilvus</name>
    <dbReference type="NCBI Taxonomy" id="680279"/>
    <lineage>
        <taxon>Bacteria</taxon>
        <taxon>Pseudomonadati</taxon>
        <taxon>Pseudomonadota</taxon>
        <taxon>Gammaproteobacteria</taxon>
        <taxon>Alteromonadales</taxon>
        <taxon>Alteromonadaceae</taxon>
        <taxon>Agarivorans</taxon>
    </lineage>
</organism>
<dbReference type="SUPFAM" id="SSF46785">
    <property type="entry name" value="Winged helix' DNA-binding domain"/>
    <property type="match status" value="1"/>
</dbReference>
<comment type="caution">
    <text evidence="2">The sequence shown here is derived from an EMBL/GenBank/DDBJ whole genome shotgun (WGS) entry which is preliminary data.</text>
</comment>
<evidence type="ECO:0000259" key="1">
    <source>
        <dbReference type="Pfam" id="PF09012"/>
    </source>
</evidence>
<dbReference type="InterPro" id="IPR036390">
    <property type="entry name" value="WH_DNA-bd_sf"/>
</dbReference>
<accession>A0ABQ1HX06</accession>
<keyword evidence="3" id="KW-1185">Reference proteome</keyword>
<dbReference type="InterPro" id="IPR036388">
    <property type="entry name" value="WH-like_DNA-bd_sf"/>
</dbReference>
<dbReference type="InterPro" id="IPR015102">
    <property type="entry name" value="Tscrpt_reg_HTH_FeoC"/>
</dbReference>